<dbReference type="RefSeq" id="WP_163607094.1">
    <property type="nucleotide sequence ID" value="NZ_JAABOO010000002.1"/>
</dbReference>
<feature type="transmembrane region" description="Helical" evidence="2">
    <location>
        <begin position="46"/>
        <end position="68"/>
    </location>
</feature>
<protein>
    <submittedName>
        <fullName evidence="3">SPOR domain-containing protein</fullName>
    </submittedName>
</protein>
<keyword evidence="4" id="KW-1185">Reference proteome</keyword>
<dbReference type="Proteomes" id="UP000468581">
    <property type="component" value="Unassembled WGS sequence"/>
</dbReference>
<keyword evidence="1" id="KW-0175">Coiled coil</keyword>
<evidence type="ECO:0000313" key="3">
    <source>
        <dbReference type="EMBL" id="NER13882.1"/>
    </source>
</evidence>
<comment type="caution">
    <text evidence="3">The sequence shown here is derived from an EMBL/GenBank/DDBJ whole genome shotgun (WGS) entry which is preliminary data.</text>
</comment>
<keyword evidence="2" id="KW-0812">Transmembrane</keyword>
<gene>
    <name evidence="3" type="ORF">GWK08_10555</name>
</gene>
<name>A0A6P0UMS9_9FLAO</name>
<organism evidence="3 4">
    <name type="scientific">Leptobacterium flavescens</name>
    <dbReference type="NCBI Taxonomy" id="472055"/>
    <lineage>
        <taxon>Bacteria</taxon>
        <taxon>Pseudomonadati</taxon>
        <taxon>Bacteroidota</taxon>
        <taxon>Flavobacteriia</taxon>
        <taxon>Flavobacteriales</taxon>
        <taxon>Flavobacteriaceae</taxon>
        <taxon>Leptobacterium</taxon>
    </lineage>
</organism>
<evidence type="ECO:0000256" key="2">
    <source>
        <dbReference type="SAM" id="Phobius"/>
    </source>
</evidence>
<keyword evidence="2" id="KW-1133">Transmembrane helix</keyword>
<proteinExistence type="predicted"/>
<evidence type="ECO:0000256" key="1">
    <source>
        <dbReference type="SAM" id="Coils"/>
    </source>
</evidence>
<keyword evidence="2" id="KW-0472">Membrane</keyword>
<accession>A0A6P0UMS9</accession>
<dbReference type="AlphaFoldDB" id="A0A6P0UMS9"/>
<reference evidence="3 4" key="1">
    <citation type="submission" date="2020-01" db="EMBL/GenBank/DDBJ databases">
        <title>Leptobacterium flavescens.</title>
        <authorList>
            <person name="Wang G."/>
        </authorList>
    </citation>
    <scope>NUCLEOTIDE SEQUENCE [LARGE SCALE GENOMIC DNA]</scope>
    <source>
        <strain evidence="3 4">KCTC 22160</strain>
    </source>
</reference>
<dbReference type="EMBL" id="JAABOO010000002">
    <property type="protein sequence ID" value="NER13882.1"/>
    <property type="molecule type" value="Genomic_DNA"/>
</dbReference>
<sequence>MPFIEEDNLLDLYKKIDKSEANNLRLQDQIFYKNKELSKNVKQRNVFGVVGLICIVACAIIISFSLGVKNTVDKLKATSEDKVVVPIDSLESLKNSVRVLEEKNEQLNAVRDFYLARNLLDGQKIFAVQISAIEQSHLSLLPLSLSNMQLVRNNGFFSFSLGIFETLQEAQNFRYELVKLGFEDVFVVSYKEGKRIQIEEPY</sequence>
<evidence type="ECO:0000313" key="4">
    <source>
        <dbReference type="Proteomes" id="UP000468581"/>
    </source>
</evidence>
<feature type="coiled-coil region" evidence="1">
    <location>
        <begin position="90"/>
        <end position="117"/>
    </location>
</feature>